<keyword evidence="6 8" id="KW-1133">Transmembrane helix</keyword>
<evidence type="ECO:0000256" key="6">
    <source>
        <dbReference type="ARBA" id="ARBA00022989"/>
    </source>
</evidence>
<sequence>MENYCRKMAWLLYNRGLVDKESVEDLRFLLELILTQVITIISVYIIGLLFMDALSILIICACFVAGRKYLDGYHADIFRNCYLLTMLNFIFCIFMSRIVAYVEIFYFIGIGISLYLLFKYRYKKIIIFNLFYILIIVLFNTGIVYQINMVNYFVIVLMRVIRGEELK</sequence>
<evidence type="ECO:0000256" key="1">
    <source>
        <dbReference type="ARBA" id="ARBA00022475"/>
    </source>
</evidence>
<dbReference type="GO" id="GO:0008233">
    <property type="term" value="F:peptidase activity"/>
    <property type="evidence" value="ECO:0007669"/>
    <property type="project" value="UniProtKB-KW"/>
</dbReference>
<evidence type="ECO:0008006" key="11">
    <source>
        <dbReference type="Google" id="ProtNLM"/>
    </source>
</evidence>
<dbReference type="SMART" id="SM00793">
    <property type="entry name" value="AgrB"/>
    <property type="match status" value="1"/>
</dbReference>
<keyword evidence="7 8" id="KW-0472">Membrane</keyword>
<dbReference type="InterPro" id="IPR006741">
    <property type="entry name" value="AgrB"/>
</dbReference>
<dbReference type="AlphaFoldDB" id="A0A3E3EEN3"/>
<evidence type="ECO:0000256" key="3">
    <source>
        <dbReference type="ARBA" id="ARBA00022670"/>
    </source>
</evidence>
<keyword evidence="4 8" id="KW-0812">Transmembrane</keyword>
<gene>
    <name evidence="9" type="ORF">DXB93_05750</name>
</gene>
<dbReference type="GO" id="GO:0009372">
    <property type="term" value="P:quorum sensing"/>
    <property type="evidence" value="ECO:0007669"/>
    <property type="project" value="UniProtKB-KW"/>
</dbReference>
<evidence type="ECO:0000256" key="7">
    <source>
        <dbReference type="ARBA" id="ARBA00023136"/>
    </source>
</evidence>
<feature type="transmembrane region" description="Helical" evidence="8">
    <location>
        <begin position="32"/>
        <end position="65"/>
    </location>
</feature>
<dbReference type="GO" id="GO:0016020">
    <property type="term" value="C:membrane"/>
    <property type="evidence" value="ECO:0007669"/>
    <property type="project" value="InterPro"/>
</dbReference>
<keyword evidence="1" id="KW-1003">Cell membrane</keyword>
<evidence type="ECO:0000313" key="9">
    <source>
        <dbReference type="EMBL" id="RGD86363.1"/>
    </source>
</evidence>
<keyword evidence="3" id="KW-0645">Protease</keyword>
<protein>
    <recommendedName>
        <fullName evidence="11">Accessory regulator AgrB</fullName>
    </recommendedName>
</protein>
<feature type="transmembrane region" description="Helical" evidence="8">
    <location>
        <begin position="102"/>
        <end position="118"/>
    </location>
</feature>
<proteinExistence type="predicted"/>
<comment type="caution">
    <text evidence="9">The sequence shown here is derived from an EMBL/GenBank/DDBJ whole genome shotgun (WGS) entry which is preliminary data.</text>
</comment>
<dbReference type="Proteomes" id="UP000261032">
    <property type="component" value="Unassembled WGS sequence"/>
</dbReference>
<dbReference type="EMBL" id="QUSL01000006">
    <property type="protein sequence ID" value="RGD86363.1"/>
    <property type="molecule type" value="Genomic_DNA"/>
</dbReference>
<evidence type="ECO:0000313" key="10">
    <source>
        <dbReference type="Proteomes" id="UP000261032"/>
    </source>
</evidence>
<evidence type="ECO:0000256" key="4">
    <source>
        <dbReference type="ARBA" id="ARBA00022692"/>
    </source>
</evidence>
<accession>A0A3E3EEN3</accession>
<keyword evidence="2" id="KW-0673">Quorum sensing</keyword>
<keyword evidence="5" id="KW-0378">Hydrolase</keyword>
<dbReference type="GO" id="GO:0006508">
    <property type="term" value="P:proteolysis"/>
    <property type="evidence" value="ECO:0007669"/>
    <property type="project" value="UniProtKB-KW"/>
</dbReference>
<feature type="transmembrane region" description="Helical" evidence="8">
    <location>
        <begin position="125"/>
        <end position="147"/>
    </location>
</feature>
<evidence type="ECO:0000256" key="5">
    <source>
        <dbReference type="ARBA" id="ARBA00022801"/>
    </source>
</evidence>
<reference evidence="9 10" key="1">
    <citation type="submission" date="2018-08" db="EMBL/GenBank/DDBJ databases">
        <title>A genome reference for cultivated species of the human gut microbiota.</title>
        <authorList>
            <person name="Zou Y."/>
            <person name="Xue W."/>
            <person name="Luo G."/>
        </authorList>
    </citation>
    <scope>NUCLEOTIDE SEQUENCE [LARGE SCALE GENOMIC DNA]</scope>
    <source>
        <strain evidence="9 10">OM06-4</strain>
    </source>
</reference>
<name>A0A3E3EEN3_9FIRM</name>
<dbReference type="RefSeq" id="WP_117580946.1">
    <property type="nucleotide sequence ID" value="NZ_QUSL01000006.1"/>
</dbReference>
<evidence type="ECO:0000256" key="8">
    <source>
        <dbReference type="SAM" id="Phobius"/>
    </source>
</evidence>
<organism evidence="9 10">
    <name type="scientific">Thomasclavelia ramosa</name>
    <dbReference type="NCBI Taxonomy" id="1547"/>
    <lineage>
        <taxon>Bacteria</taxon>
        <taxon>Bacillati</taxon>
        <taxon>Bacillota</taxon>
        <taxon>Erysipelotrichia</taxon>
        <taxon>Erysipelotrichales</taxon>
        <taxon>Coprobacillaceae</taxon>
        <taxon>Thomasclavelia</taxon>
    </lineage>
</organism>
<dbReference type="Pfam" id="PF04647">
    <property type="entry name" value="AgrB"/>
    <property type="match status" value="1"/>
</dbReference>
<evidence type="ECO:0000256" key="2">
    <source>
        <dbReference type="ARBA" id="ARBA00022654"/>
    </source>
</evidence>